<evidence type="ECO:0000256" key="9">
    <source>
        <dbReference type="ARBA" id="ARBA00022840"/>
    </source>
</evidence>
<dbReference type="GO" id="GO:0005634">
    <property type="term" value="C:nucleus"/>
    <property type="evidence" value="ECO:0007669"/>
    <property type="project" value="UniProtKB-SubCell"/>
</dbReference>
<evidence type="ECO:0000256" key="10">
    <source>
        <dbReference type="ARBA" id="ARBA00023242"/>
    </source>
</evidence>
<dbReference type="SUPFAM" id="SSF56112">
    <property type="entry name" value="Protein kinase-like (PK-like)"/>
    <property type="match status" value="1"/>
</dbReference>
<dbReference type="Gene3D" id="3.30.200.20">
    <property type="entry name" value="Phosphorylase Kinase, domain 1"/>
    <property type="match status" value="1"/>
</dbReference>
<gene>
    <name evidence="20" type="ORF">IRJ41_019258</name>
</gene>
<dbReference type="InterPro" id="IPR017441">
    <property type="entry name" value="Protein_kinase_ATP_BS"/>
</dbReference>
<keyword evidence="5" id="KW-0808">Transferase</keyword>
<dbReference type="PROSITE" id="PS50011">
    <property type="entry name" value="PROTEIN_KINASE_DOM"/>
    <property type="match status" value="1"/>
</dbReference>
<dbReference type="EC" id="2.7.11.1" evidence="2"/>
<dbReference type="GO" id="GO:0004674">
    <property type="term" value="F:protein serine/threonine kinase activity"/>
    <property type="evidence" value="ECO:0007669"/>
    <property type="project" value="UniProtKB-KW"/>
</dbReference>
<dbReference type="InterPro" id="IPR011009">
    <property type="entry name" value="Kinase-like_dom_sf"/>
</dbReference>
<keyword evidence="10" id="KW-0539">Nucleus</keyword>
<dbReference type="PANTHER" id="PTHR24342">
    <property type="entry name" value="SERINE/THREONINE-PROTEIN KINASE 17"/>
    <property type="match status" value="1"/>
</dbReference>
<evidence type="ECO:0000256" key="11">
    <source>
        <dbReference type="ARBA" id="ARBA00047899"/>
    </source>
</evidence>
<dbReference type="GO" id="GO:0006915">
    <property type="term" value="P:apoptotic process"/>
    <property type="evidence" value="ECO:0007669"/>
    <property type="project" value="UniProtKB-KW"/>
</dbReference>
<dbReference type="AlphaFoldDB" id="A0A9W7WAB2"/>
<dbReference type="PROSITE" id="PS00108">
    <property type="entry name" value="PROTEIN_KINASE_ST"/>
    <property type="match status" value="1"/>
</dbReference>
<dbReference type="PROSITE" id="PS00107">
    <property type="entry name" value="PROTEIN_KINASE_ATP"/>
    <property type="match status" value="1"/>
</dbReference>
<keyword evidence="4" id="KW-0597">Phosphoprotein</keyword>
<dbReference type="SMART" id="SM00220">
    <property type="entry name" value="S_TKc"/>
    <property type="match status" value="1"/>
</dbReference>
<evidence type="ECO:0000256" key="2">
    <source>
        <dbReference type="ARBA" id="ARBA00012513"/>
    </source>
</evidence>
<comment type="caution">
    <text evidence="20">The sequence shown here is derived from an EMBL/GenBank/DDBJ whole genome shotgun (WGS) entry which is preliminary data.</text>
</comment>
<dbReference type="PANTHER" id="PTHR24342:SF6">
    <property type="entry name" value="SERINE_THREONINE-PROTEIN KINASE 17A"/>
    <property type="match status" value="1"/>
</dbReference>
<dbReference type="GO" id="GO:0005524">
    <property type="term" value="F:ATP binding"/>
    <property type="evidence" value="ECO:0007669"/>
    <property type="project" value="UniProtKB-UniRule"/>
</dbReference>
<evidence type="ECO:0000256" key="8">
    <source>
        <dbReference type="ARBA" id="ARBA00022777"/>
    </source>
</evidence>
<keyword evidence="8 20" id="KW-0418">Kinase</keyword>
<keyword evidence="9 16" id="KW-0067">ATP-binding</keyword>
<evidence type="ECO:0000256" key="18">
    <source>
        <dbReference type="SAM" id="MobiDB-lite"/>
    </source>
</evidence>
<sequence length="395" mass="44903">MIPVCPRTAESSRIRCESGQNRNGLLREIRTAIRREPFTEYYDIIPCKELGRGKFAVVRKCVEKSTGKEYAAKYMRKRRKGQDCRTETIHELAVLELAAASPRVVNLHEVYEMTSEMVLVLEYAAGGEIFNQCVAERDDAFKEEDVKRLMRQILEGVAFLHKCNVVHLDLKPQNILLTSESPLGDIKIVDFGLSRLVSSSQEIREIMGTPEYVAPEVLNYEPISTATDMWSIGVLTYVMLTGISPFLGDDKQETFLNISQINISYTEEELEHLDRAAIHFIKSLLIKEPENRFTAEDCLKHPWLQMKAEEIKEESTESVSEPVSPGTSSHDEEADEEESAQVTEELIVMAAYTLGQCRQSSDKESLTPDQKAISKRFKFEEPFSSLQEVPGEFIY</sequence>
<evidence type="ECO:0000313" key="21">
    <source>
        <dbReference type="Proteomes" id="UP001059041"/>
    </source>
</evidence>
<evidence type="ECO:0000256" key="12">
    <source>
        <dbReference type="ARBA" id="ARBA00048679"/>
    </source>
</evidence>
<evidence type="ECO:0000256" key="17">
    <source>
        <dbReference type="RuleBase" id="RU000304"/>
    </source>
</evidence>
<dbReference type="FunFam" id="1.10.510.10:FF:000369">
    <property type="entry name" value="Serine/threonine kinase 17a"/>
    <property type="match status" value="1"/>
</dbReference>
<comment type="subcellular location">
    <subcellularLocation>
        <location evidence="1">Nucleus</location>
    </subcellularLocation>
</comment>
<dbReference type="Pfam" id="PF00069">
    <property type="entry name" value="Pkinase"/>
    <property type="match status" value="1"/>
</dbReference>
<evidence type="ECO:0000256" key="7">
    <source>
        <dbReference type="ARBA" id="ARBA00022741"/>
    </source>
</evidence>
<feature type="compositionally biased region" description="Low complexity" evidence="18">
    <location>
        <begin position="317"/>
        <end position="328"/>
    </location>
</feature>
<keyword evidence="3 17" id="KW-0723">Serine/threonine-protein kinase</keyword>
<dbReference type="FunFam" id="3.30.200.20:FF:000175">
    <property type="entry name" value="Serine/threonine-protein kinase 17B"/>
    <property type="match status" value="1"/>
</dbReference>
<evidence type="ECO:0000256" key="3">
    <source>
        <dbReference type="ARBA" id="ARBA00022527"/>
    </source>
</evidence>
<evidence type="ECO:0000256" key="16">
    <source>
        <dbReference type="PROSITE-ProRule" id="PRU10141"/>
    </source>
</evidence>
<evidence type="ECO:0000256" key="4">
    <source>
        <dbReference type="ARBA" id="ARBA00022553"/>
    </source>
</evidence>
<organism evidence="20 21">
    <name type="scientific">Triplophysa rosa</name>
    <name type="common">Cave loach</name>
    <dbReference type="NCBI Taxonomy" id="992332"/>
    <lineage>
        <taxon>Eukaryota</taxon>
        <taxon>Metazoa</taxon>
        <taxon>Chordata</taxon>
        <taxon>Craniata</taxon>
        <taxon>Vertebrata</taxon>
        <taxon>Euteleostomi</taxon>
        <taxon>Actinopterygii</taxon>
        <taxon>Neopterygii</taxon>
        <taxon>Teleostei</taxon>
        <taxon>Ostariophysi</taxon>
        <taxon>Cypriniformes</taxon>
        <taxon>Nemacheilidae</taxon>
        <taxon>Triplophysa</taxon>
    </lineage>
</organism>
<feature type="binding site" evidence="16">
    <location>
        <position position="73"/>
    </location>
    <ligand>
        <name>ATP</name>
        <dbReference type="ChEBI" id="CHEBI:30616"/>
    </ligand>
</feature>
<dbReference type="Proteomes" id="UP001059041">
    <property type="component" value="Linkage Group LG23"/>
</dbReference>
<dbReference type="OrthoDB" id="504170at2759"/>
<evidence type="ECO:0000256" key="14">
    <source>
        <dbReference type="ARBA" id="ARBA00069222"/>
    </source>
</evidence>
<evidence type="ECO:0000313" key="20">
    <source>
        <dbReference type="EMBL" id="KAI7792871.1"/>
    </source>
</evidence>
<dbReference type="InterPro" id="IPR008271">
    <property type="entry name" value="Ser/Thr_kinase_AS"/>
</dbReference>
<keyword evidence="6" id="KW-0053">Apoptosis</keyword>
<evidence type="ECO:0000256" key="5">
    <source>
        <dbReference type="ARBA" id="ARBA00022679"/>
    </source>
</evidence>
<dbReference type="EMBL" id="JAFHDT010000023">
    <property type="protein sequence ID" value="KAI7792871.1"/>
    <property type="molecule type" value="Genomic_DNA"/>
</dbReference>
<comment type="catalytic activity">
    <reaction evidence="11">
        <text>L-threonyl-[protein] + ATP = O-phospho-L-threonyl-[protein] + ADP + H(+)</text>
        <dbReference type="Rhea" id="RHEA:46608"/>
        <dbReference type="Rhea" id="RHEA-COMP:11060"/>
        <dbReference type="Rhea" id="RHEA-COMP:11605"/>
        <dbReference type="ChEBI" id="CHEBI:15378"/>
        <dbReference type="ChEBI" id="CHEBI:30013"/>
        <dbReference type="ChEBI" id="CHEBI:30616"/>
        <dbReference type="ChEBI" id="CHEBI:61977"/>
        <dbReference type="ChEBI" id="CHEBI:456216"/>
        <dbReference type="EC" id="2.7.11.1"/>
    </reaction>
</comment>
<keyword evidence="7 16" id="KW-0547">Nucleotide-binding</keyword>
<evidence type="ECO:0000256" key="15">
    <source>
        <dbReference type="ARBA" id="ARBA00076112"/>
    </source>
</evidence>
<feature type="region of interest" description="Disordered" evidence="18">
    <location>
        <begin position="311"/>
        <end position="341"/>
    </location>
</feature>
<feature type="domain" description="Protein kinase" evidence="19">
    <location>
        <begin position="44"/>
        <end position="304"/>
    </location>
</feature>
<dbReference type="GO" id="GO:0043065">
    <property type="term" value="P:positive regulation of apoptotic process"/>
    <property type="evidence" value="ECO:0007669"/>
    <property type="project" value="TreeGrafter"/>
</dbReference>
<comment type="similarity">
    <text evidence="13">Belongs to the protein kinase superfamily. CAMK Ser/Thr protein kinase family. DAP kinase subfamily.</text>
</comment>
<proteinExistence type="inferred from homology"/>
<evidence type="ECO:0000256" key="1">
    <source>
        <dbReference type="ARBA" id="ARBA00004123"/>
    </source>
</evidence>
<comment type="catalytic activity">
    <reaction evidence="12">
        <text>L-seryl-[protein] + ATP = O-phospho-L-seryl-[protein] + ADP + H(+)</text>
        <dbReference type="Rhea" id="RHEA:17989"/>
        <dbReference type="Rhea" id="RHEA-COMP:9863"/>
        <dbReference type="Rhea" id="RHEA-COMP:11604"/>
        <dbReference type="ChEBI" id="CHEBI:15378"/>
        <dbReference type="ChEBI" id="CHEBI:29999"/>
        <dbReference type="ChEBI" id="CHEBI:30616"/>
        <dbReference type="ChEBI" id="CHEBI:83421"/>
        <dbReference type="ChEBI" id="CHEBI:456216"/>
        <dbReference type="EC" id="2.7.11.1"/>
    </reaction>
</comment>
<evidence type="ECO:0000259" key="19">
    <source>
        <dbReference type="PROSITE" id="PS50011"/>
    </source>
</evidence>
<accession>A0A9W7WAB2</accession>
<dbReference type="InterPro" id="IPR000719">
    <property type="entry name" value="Prot_kinase_dom"/>
</dbReference>
<dbReference type="GO" id="GO:0035556">
    <property type="term" value="P:intracellular signal transduction"/>
    <property type="evidence" value="ECO:0007669"/>
    <property type="project" value="TreeGrafter"/>
</dbReference>
<name>A0A9W7WAB2_TRIRA</name>
<dbReference type="Gene3D" id="1.10.510.10">
    <property type="entry name" value="Transferase(Phosphotransferase) domain 1"/>
    <property type="match status" value="1"/>
</dbReference>
<protein>
    <recommendedName>
        <fullName evidence="14">Serine/threonine-protein kinase 17A</fullName>
        <ecNumber evidence="2">2.7.11.1</ecNumber>
    </recommendedName>
    <alternativeName>
        <fullName evidence="15">DAP kinase-related apoptosis-inducing protein kinase 1</fullName>
    </alternativeName>
</protein>
<evidence type="ECO:0000256" key="6">
    <source>
        <dbReference type="ARBA" id="ARBA00022703"/>
    </source>
</evidence>
<reference evidence="20" key="1">
    <citation type="submission" date="2021-02" db="EMBL/GenBank/DDBJ databases">
        <title>Comparative genomics reveals that relaxation of natural selection precedes convergent phenotypic evolution of cavefish.</title>
        <authorList>
            <person name="Peng Z."/>
        </authorList>
    </citation>
    <scope>NUCLEOTIDE SEQUENCE</scope>
    <source>
        <tissue evidence="20">Muscle</tissue>
    </source>
</reference>
<evidence type="ECO:0000256" key="13">
    <source>
        <dbReference type="ARBA" id="ARBA00060827"/>
    </source>
</evidence>
<keyword evidence="21" id="KW-1185">Reference proteome</keyword>